<reference evidence="1 2" key="1">
    <citation type="submission" date="2019-05" db="EMBL/GenBank/DDBJ databases">
        <title>Another draft genome of Portunus trituberculatus and its Hox gene families provides insights of decapod evolution.</title>
        <authorList>
            <person name="Jeong J.-H."/>
            <person name="Song I."/>
            <person name="Kim S."/>
            <person name="Choi T."/>
            <person name="Kim D."/>
            <person name="Ryu S."/>
            <person name="Kim W."/>
        </authorList>
    </citation>
    <scope>NUCLEOTIDE SEQUENCE [LARGE SCALE GENOMIC DNA]</scope>
    <source>
        <tissue evidence="1">Muscle</tissue>
    </source>
</reference>
<sequence length="72" mass="8317">MRQELLRLHHTTLNSTYKYKDELVRVASGSLSGLKPLQSLGSCPLLSDCRLPSDFYEGGENMMVEWEREEDR</sequence>
<evidence type="ECO:0000313" key="2">
    <source>
        <dbReference type="Proteomes" id="UP000324222"/>
    </source>
</evidence>
<comment type="caution">
    <text evidence="1">The sequence shown here is derived from an EMBL/GenBank/DDBJ whole genome shotgun (WGS) entry which is preliminary data.</text>
</comment>
<evidence type="ECO:0000313" key="1">
    <source>
        <dbReference type="EMBL" id="MPC24252.1"/>
    </source>
</evidence>
<name>A0A5B7DRC0_PORTR</name>
<dbReference type="EMBL" id="VSRR010001306">
    <property type="protein sequence ID" value="MPC24252.1"/>
    <property type="molecule type" value="Genomic_DNA"/>
</dbReference>
<accession>A0A5B7DRC0</accession>
<proteinExistence type="predicted"/>
<gene>
    <name evidence="1" type="ORF">E2C01_017331</name>
</gene>
<dbReference type="AlphaFoldDB" id="A0A5B7DRC0"/>
<protein>
    <submittedName>
        <fullName evidence="1">Uncharacterized protein</fullName>
    </submittedName>
</protein>
<dbReference type="Proteomes" id="UP000324222">
    <property type="component" value="Unassembled WGS sequence"/>
</dbReference>
<organism evidence="1 2">
    <name type="scientific">Portunus trituberculatus</name>
    <name type="common">Swimming crab</name>
    <name type="synonym">Neptunus trituberculatus</name>
    <dbReference type="NCBI Taxonomy" id="210409"/>
    <lineage>
        <taxon>Eukaryota</taxon>
        <taxon>Metazoa</taxon>
        <taxon>Ecdysozoa</taxon>
        <taxon>Arthropoda</taxon>
        <taxon>Crustacea</taxon>
        <taxon>Multicrustacea</taxon>
        <taxon>Malacostraca</taxon>
        <taxon>Eumalacostraca</taxon>
        <taxon>Eucarida</taxon>
        <taxon>Decapoda</taxon>
        <taxon>Pleocyemata</taxon>
        <taxon>Brachyura</taxon>
        <taxon>Eubrachyura</taxon>
        <taxon>Portunoidea</taxon>
        <taxon>Portunidae</taxon>
        <taxon>Portuninae</taxon>
        <taxon>Portunus</taxon>
    </lineage>
</organism>
<keyword evidence="2" id="KW-1185">Reference proteome</keyword>